<evidence type="ECO:0000256" key="7">
    <source>
        <dbReference type="RuleBase" id="RU003881"/>
    </source>
</evidence>
<evidence type="ECO:0000256" key="6">
    <source>
        <dbReference type="RuleBase" id="RU003880"/>
    </source>
</evidence>
<protein>
    <recommendedName>
        <fullName evidence="6">Thioredoxin reductase</fullName>
        <ecNumber evidence="6">1.8.1.9</ecNumber>
    </recommendedName>
</protein>
<dbReference type="InterPro" id="IPR050097">
    <property type="entry name" value="Ferredoxin-NADP_redctase_2"/>
</dbReference>
<evidence type="ECO:0000256" key="1">
    <source>
        <dbReference type="ARBA" id="ARBA00022630"/>
    </source>
</evidence>
<keyword evidence="1 6" id="KW-0285">Flavoprotein</keyword>
<dbReference type="EC" id="1.8.1.9" evidence="6"/>
<dbReference type="GO" id="GO:0005737">
    <property type="term" value="C:cytoplasm"/>
    <property type="evidence" value="ECO:0007669"/>
    <property type="project" value="InterPro"/>
</dbReference>
<gene>
    <name evidence="9" type="primary">trxB</name>
    <name evidence="9" type="ORF">CO172_02240</name>
</gene>
<reference evidence="10" key="1">
    <citation type="submission" date="2017-09" db="EMBL/GenBank/DDBJ databases">
        <title>Depth-based differentiation of microbial function through sediment-hosted aquifers and enrichment of novel symbionts in the deep terrestrial subsurface.</title>
        <authorList>
            <person name="Probst A.J."/>
            <person name="Ladd B."/>
            <person name="Jarett J.K."/>
            <person name="Geller-Mcgrath D.E."/>
            <person name="Sieber C.M.K."/>
            <person name="Emerson J.B."/>
            <person name="Anantharaman K."/>
            <person name="Thomas B.C."/>
            <person name="Malmstrom R."/>
            <person name="Stieglmeier M."/>
            <person name="Klingl A."/>
            <person name="Woyke T."/>
            <person name="Ryan C.M."/>
            <person name="Banfield J.F."/>
        </authorList>
    </citation>
    <scope>NUCLEOTIDE SEQUENCE [LARGE SCALE GENOMIC DNA]</scope>
</reference>
<evidence type="ECO:0000256" key="4">
    <source>
        <dbReference type="ARBA" id="ARBA00023157"/>
    </source>
</evidence>
<evidence type="ECO:0000313" key="10">
    <source>
        <dbReference type="Proteomes" id="UP000229749"/>
    </source>
</evidence>
<dbReference type="Proteomes" id="UP000229749">
    <property type="component" value="Unassembled WGS sequence"/>
</dbReference>
<dbReference type="NCBIfam" id="TIGR01292">
    <property type="entry name" value="TRX_reduct"/>
    <property type="match status" value="1"/>
</dbReference>
<dbReference type="InterPro" id="IPR023753">
    <property type="entry name" value="FAD/NAD-binding_dom"/>
</dbReference>
<dbReference type="PRINTS" id="PR00469">
    <property type="entry name" value="PNDRDTASEII"/>
</dbReference>
<comment type="caution">
    <text evidence="9">The sequence shown here is derived from an EMBL/GenBank/DDBJ whole genome shotgun (WGS) entry which is preliminary data.</text>
</comment>
<dbReference type="GO" id="GO:0019430">
    <property type="term" value="P:removal of superoxide radicals"/>
    <property type="evidence" value="ECO:0007669"/>
    <property type="project" value="UniProtKB-UniRule"/>
</dbReference>
<dbReference type="PRINTS" id="PR00368">
    <property type="entry name" value="FADPNR"/>
</dbReference>
<feature type="domain" description="FAD/NAD(P)-binding" evidence="8">
    <location>
        <begin position="5"/>
        <end position="293"/>
    </location>
</feature>
<sequence length="311" mass="34121">MSVQDVLIIGSGPAGYTAAIYAGRAGLSSFLFEGGEPGGQLMTTTEVENFPGFPLGILGPELMQQYRKQAERFGTHIQNEIITSIDFVERHFVLHTSQNAYEGSSVIIATGASSKWLHVPGEEIYRTRGVSVCATCDGFFFKGKNVGVVGGGDAALEEALFLARFVNRVTIFVRRDELRASKIMQERAKENPKIIFSWNTEVLEIIGDGQKLTKIRLVNNQTQEQNTLDLDGLFIAIGHKPNSEIFQGILDLDPQGYIKCESGTTKTSKEGIFAAGDVIDHRYRQAITAAGMGCMAALDAERWLSSQQKIY</sequence>
<keyword evidence="2 6" id="KW-0274">FAD</keyword>
<name>A0A2M7XHV9_9BACT</name>
<dbReference type="PANTHER" id="PTHR48105">
    <property type="entry name" value="THIOREDOXIN REDUCTASE 1-RELATED-RELATED"/>
    <property type="match status" value="1"/>
</dbReference>
<accession>A0A2M7XHV9</accession>
<dbReference type="InterPro" id="IPR005982">
    <property type="entry name" value="Thioredox_Rdtase"/>
</dbReference>
<keyword evidence="3 6" id="KW-0560">Oxidoreductase</keyword>
<dbReference type="PROSITE" id="PS00573">
    <property type="entry name" value="PYRIDINE_REDOX_2"/>
    <property type="match status" value="1"/>
</dbReference>
<dbReference type="SUPFAM" id="SSF51905">
    <property type="entry name" value="FAD/NAD(P)-binding domain"/>
    <property type="match status" value="1"/>
</dbReference>
<comment type="cofactor">
    <cofactor evidence="7">
        <name>FAD</name>
        <dbReference type="ChEBI" id="CHEBI:57692"/>
    </cofactor>
    <text evidence="7">Binds 1 FAD per subunit.</text>
</comment>
<keyword evidence="5 6" id="KW-0676">Redox-active center</keyword>
<keyword evidence="4" id="KW-1015">Disulfide bond</keyword>
<dbReference type="Gene3D" id="3.50.50.60">
    <property type="entry name" value="FAD/NAD(P)-binding domain"/>
    <property type="match status" value="2"/>
</dbReference>
<evidence type="ECO:0000256" key="2">
    <source>
        <dbReference type="ARBA" id="ARBA00022827"/>
    </source>
</evidence>
<dbReference type="InterPro" id="IPR036188">
    <property type="entry name" value="FAD/NAD-bd_sf"/>
</dbReference>
<dbReference type="GO" id="GO:0004791">
    <property type="term" value="F:thioredoxin-disulfide reductase (NADPH) activity"/>
    <property type="evidence" value="ECO:0007669"/>
    <property type="project" value="UniProtKB-UniRule"/>
</dbReference>
<dbReference type="InterPro" id="IPR008255">
    <property type="entry name" value="Pyr_nucl-diS_OxRdtase_2_AS"/>
</dbReference>
<dbReference type="EMBL" id="PFWS01000033">
    <property type="protein sequence ID" value="PJA47306.1"/>
    <property type="molecule type" value="Genomic_DNA"/>
</dbReference>
<comment type="similarity">
    <text evidence="6">Belongs to the class-II pyridine nucleotide-disulfide oxidoreductase family.</text>
</comment>
<proteinExistence type="inferred from homology"/>
<comment type="subunit">
    <text evidence="6">Homodimer.</text>
</comment>
<evidence type="ECO:0000256" key="5">
    <source>
        <dbReference type="ARBA" id="ARBA00023284"/>
    </source>
</evidence>
<evidence type="ECO:0000256" key="3">
    <source>
        <dbReference type="ARBA" id="ARBA00023002"/>
    </source>
</evidence>
<keyword evidence="7" id="KW-0521">NADP</keyword>
<evidence type="ECO:0000259" key="8">
    <source>
        <dbReference type="Pfam" id="PF07992"/>
    </source>
</evidence>
<evidence type="ECO:0000313" key="9">
    <source>
        <dbReference type="EMBL" id="PJA47306.1"/>
    </source>
</evidence>
<comment type="catalytic activity">
    <reaction evidence="6">
        <text>[thioredoxin]-dithiol + NADP(+) = [thioredoxin]-disulfide + NADPH + H(+)</text>
        <dbReference type="Rhea" id="RHEA:20345"/>
        <dbReference type="Rhea" id="RHEA-COMP:10698"/>
        <dbReference type="Rhea" id="RHEA-COMP:10700"/>
        <dbReference type="ChEBI" id="CHEBI:15378"/>
        <dbReference type="ChEBI" id="CHEBI:29950"/>
        <dbReference type="ChEBI" id="CHEBI:50058"/>
        <dbReference type="ChEBI" id="CHEBI:57783"/>
        <dbReference type="ChEBI" id="CHEBI:58349"/>
        <dbReference type="EC" id="1.8.1.9"/>
    </reaction>
</comment>
<organism evidence="9 10">
    <name type="scientific">Candidatus Uhrbacteria bacterium CG_4_9_14_3_um_filter_36_7</name>
    <dbReference type="NCBI Taxonomy" id="1975033"/>
    <lineage>
        <taxon>Bacteria</taxon>
        <taxon>Candidatus Uhriibacteriota</taxon>
    </lineage>
</organism>
<dbReference type="Pfam" id="PF07992">
    <property type="entry name" value="Pyr_redox_2"/>
    <property type="match status" value="1"/>
</dbReference>
<dbReference type="AlphaFoldDB" id="A0A2M7XHV9"/>